<keyword evidence="1" id="KW-1133">Transmembrane helix</keyword>
<keyword evidence="1" id="KW-0812">Transmembrane</keyword>
<evidence type="ECO:0000256" key="1">
    <source>
        <dbReference type="SAM" id="Phobius"/>
    </source>
</evidence>
<dbReference type="EMBL" id="JANRMI010000002">
    <property type="protein sequence ID" value="MDG0815975.1"/>
    <property type="molecule type" value="Genomic_DNA"/>
</dbReference>
<evidence type="ECO:0008006" key="4">
    <source>
        <dbReference type="Google" id="ProtNLM"/>
    </source>
</evidence>
<dbReference type="Proteomes" id="UP001152321">
    <property type="component" value="Unassembled WGS sequence"/>
</dbReference>
<evidence type="ECO:0000313" key="2">
    <source>
        <dbReference type="EMBL" id="MDG0815975.1"/>
    </source>
</evidence>
<protein>
    <recommendedName>
        <fullName evidence="4">Polysaccharide biosynthesis protein C-terminal domain-containing protein</fullName>
    </recommendedName>
</protein>
<reference evidence="2" key="1">
    <citation type="submission" date="2022-08" db="EMBL/GenBank/DDBJ databases">
        <title>Novel Bdellovibrio Species Isolated from Svalbard: Designation Bdellovibrio svalbardensis.</title>
        <authorList>
            <person name="Mitchell R.J."/>
            <person name="Choi S.Y."/>
        </authorList>
    </citation>
    <scope>NUCLEOTIDE SEQUENCE</scope>
    <source>
        <strain evidence="2">PAP01</strain>
    </source>
</reference>
<organism evidence="2 3">
    <name type="scientific">Bdellovibrio svalbardensis</name>
    <dbReference type="NCBI Taxonomy" id="2972972"/>
    <lineage>
        <taxon>Bacteria</taxon>
        <taxon>Pseudomonadati</taxon>
        <taxon>Bdellovibrionota</taxon>
        <taxon>Bdellovibrionia</taxon>
        <taxon>Bdellovibrionales</taxon>
        <taxon>Pseudobdellovibrionaceae</taxon>
        <taxon>Bdellovibrio</taxon>
    </lineage>
</organism>
<feature type="transmembrane region" description="Helical" evidence="1">
    <location>
        <begin position="35"/>
        <end position="65"/>
    </location>
</feature>
<keyword evidence="3" id="KW-1185">Reference proteome</keyword>
<comment type="caution">
    <text evidence="2">The sequence shown here is derived from an EMBL/GenBank/DDBJ whole genome shotgun (WGS) entry which is preliminary data.</text>
</comment>
<dbReference type="RefSeq" id="WP_277578189.1">
    <property type="nucleotide sequence ID" value="NZ_JANRMI010000002.1"/>
</dbReference>
<feature type="transmembrane region" description="Helical" evidence="1">
    <location>
        <begin position="101"/>
        <end position="120"/>
    </location>
</feature>
<keyword evidence="1" id="KW-0472">Membrane</keyword>
<evidence type="ECO:0000313" key="3">
    <source>
        <dbReference type="Proteomes" id="UP001152321"/>
    </source>
</evidence>
<gene>
    <name evidence="2" type="ORF">NWE73_06355</name>
</gene>
<sequence>MMLWSVLLVAILGAQVTYFLIHKVHMPTVRASSASTLIFALIVGALNISFVGALQAAFFGATFVGMTDKSRLGWKRVLLASLIFGVVFVFLIPLAQGFGGGLGAAAFFSSSVVYSAGKMLRKSNY</sequence>
<accession>A0ABT6DIA8</accession>
<proteinExistence type="predicted"/>
<name>A0ABT6DIA8_9BACT</name>
<feature type="transmembrane region" description="Helical" evidence="1">
    <location>
        <begin position="77"/>
        <end position="95"/>
    </location>
</feature>